<feature type="signal peptide" evidence="1">
    <location>
        <begin position="1"/>
        <end position="25"/>
    </location>
</feature>
<sequence length="203" mass="23144">MKNVITHTKKGFLMVTMFATLLSFANESSFFSIKNDAEKTSLTLESVKEGNLLSIKDENGIILYKELIQKTGTYTKGFDLTTLPKGDYLFELDGDFEISTIPFTVNEGVVKFNPDLETKTFKPFIRVEGDMVYLTKLSLNKAPLKVEIYFDNGLYIGEKELVHSEIIEDEKNIEKAYRLTGLYRGSYKISVISEGREFIKEIN</sequence>
<feature type="chain" id="PRO_5045080810" evidence="1">
    <location>
        <begin position="26"/>
        <end position="203"/>
    </location>
</feature>
<gene>
    <name evidence="2" type="ORF">GCM10022291_17620</name>
</gene>
<evidence type="ECO:0000313" key="3">
    <source>
        <dbReference type="Proteomes" id="UP001501496"/>
    </source>
</evidence>
<comment type="caution">
    <text evidence="2">The sequence shown here is derived from an EMBL/GenBank/DDBJ whole genome shotgun (WGS) entry which is preliminary data.</text>
</comment>
<protein>
    <submittedName>
        <fullName evidence="2">Uncharacterized protein</fullName>
    </submittedName>
</protein>
<dbReference type="RefSeq" id="WP_344787806.1">
    <property type="nucleotide sequence ID" value="NZ_BAABCA010000003.1"/>
</dbReference>
<evidence type="ECO:0000256" key="1">
    <source>
        <dbReference type="SAM" id="SignalP"/>
    </source>
</evidence>
<name>A0ABP8C909_9FLAO</name>
<organism evidence="2 3">
    <name type="scientific">Postechiella marina</name>
    <dbReference type="NCBI Taxonomy" id="943941"/>
    <lineage>
        <taxon>Bacteria</taxon>
        <taxon>Pseudomonadati</taxon>
        <taxon>Bacteroidota</taxon>
        <taxon>Flavobacteriia</taxon>
        <taxon>Flavobacteriales</taxon>
        <taxon>Flavobacteriaceae</taxon>
        <taxon>Postechiella</taxon>
    </lineage>
</organism>
<keyword evidence="3" id="KW-1185">Reference proteome</keyword>
<evidence type="ECO:0000313" key="2">
    <source>
        <dbReference type="EMBL" id="GAA4235515.1"/>
    </source>
</evidence>
<accession>A0ABP8C909</accession>
<keyword evidence="1" id="KW-0732">Signal</keyword>
<reference evidence="3" key="1">
    <citation type="journal article" date="2019" name="Int. J. Syst. Evol. Microbiol.">
        <title>The Global Catalogue of Microorganisms (GCM) 10K type strain sequencing project: providing services to taxonomists for standard genome sequencing and annotation.</title>
        <authorList>
            <consortium name="The Broad Institute Genomics Platform"/>
            <consortium name="The Broad Institute Genome Sequencing Center for Infectious Disease"/>
            <person name="Wu L."/>
            <person name="Ma J."/>
        </authorList>
    </citation>
    <scope>NUCLEOTIDE SEQUENCE [LARGE SCALE GENOMIC DNA]</scope>
    <source>
        <strain evidence="3">JCM 17630</strain>
    </source>
</reference>
<dbReference type="EMBL" id="BAABCA010000003">
    <property type="protein sequence ID" value="GAA4235515.1"/>
    <property type="molecule type" value="Genomic_DNA"/>
</dbReference>
<proteinExistence type="predicted"/>
<dbReference type="Proteomes" id="UP001501496">
    <property type="component" value="Unassembled WGS sequence"/>
</dbReference>